<sequence length="93" mass="9862">MPTSSAIDSIEAGRQAAVKQDGPRASLKCLASTMHEEHLLCLVQFWGVATSARAGLHCGPFIFEQLGATRFTRTNDSSSSQEAEAALANLVAQ</sequence>
<reference evidence="1" key="1">
    <citation type="submission" date="2016-03" db="EMBL/GenBank/DDBJ databases">
        <title>Mechanisms controlling the formation of the plant cell surface in tip-growing cells are functionally conserved among land plants.</title>
        <authorList>
            <person name="Honkanen S."/>
            <person name="Jones V.A."/>
            <person name="Morieri G."/>
            <person name="Champion C."/>
            <person name="Hetherington A.J."/>
            <person name="Kelly S."/>
            <person name="Saint-Marcoux D."/>
            <person name="Proust H."/>
            <person name="Prescott H."/>
            <person name="Dolan L."/>
        </authorList>
    </citation>
    <scope>NUCLEOTIDE SEQUENCE [LARGE SCALE GENOMIC DNA]</scope>
    <source>
        <tissue evidence="1">Whole gametophyte</tissue>
    </source>
</reference>
<name>A0A176WMJ3_MARPO</name>
<dbReference type="EMBL" id="LVLJ01000653">
    <property type="protein sequence ID" value="OAE33456.1"/>
    <property type="molecule type" value="Genomic_DNA"/>
</dbReference>
<comment type="caution">
    <text evidence="1">The sequence shown here is derived from an EMBL/GenBank/DDBJ whole genome shotgun (WGS) entry which is preliminary data.</text>
</comment>
<dbReference type="Proteomes" id="UP000077202">
    <property type="component" value="Unassembled WGS sequence"/>
</dbReference>
<keyword evidence="2" id="KW-1185">Reference proteome</keyword>
<protein>
    <submittedName>
        <fullName evidence="1">Uncharacterized protein</fullName>
    </submittedName>
</protein>
<accession>A0A176WMJ3</accession>
<dbReference type="AlphaFoldDB" id="A0A176WMJ3"/>
<evidence type="ECO:0000313" key="2">
    <source>
        <dbReference type="Proteomes" id="UP000077202"/>
    </source>
</evidence>
<evidence type="ECO:0000313" key="1">
    <source>
        <dbReference type="EMBL" id="OAE33456.1"/>
    </source>
</evidence>
<gene>
    <name evidence="1" type="ORF">AXG93_3822s1120</name>
</gene>
<organism evidence="1 2">
    <name type="scientific">Marchantia polymorpha subsp. ruderalis</name>
    <dbReference type="NCBI Taxonomy" id="1480154"/>
    <lineage>
        <taxon>Eukaryota</taxon>
        <taxon>Viridiplantae</taxon>
        <taxon>Streptophyta</taxon>
        <taxon>Embryophyta</taxon>
        <taxon>Marchantiophyta</taxon>
        <taxon>Marchantiopsida</taxon>
        <taxon>Marchantiidae</taxon>
        <taxon>Marchantiales</taxon>
        <taxon>Marchantiaceae</taxon>
        <taxon>Marchantia</taxon>
    </lineage>
</organism>
<proteinExistence type="predicted"/>